<feature type="transmembrane region" description="Helical" evidence="1">
    <location>
        <begin position="458"/>
        <end position="483"/>
    </location>
</feature>
<feature type="transmembrane region" description="Helical" evidence="1">
    <location>
        <begin position="343"/>
        <end position="364"/>
    </location>
</feature>
<accession>A0A0G0PY19</accession>
<proteinExistence type="predicted"/>
<evidence type="ECO:0000313" key="3">
    <source>
        <dbReference type="Proteomes" id="UP000034539"/>
    </source>
</evidence>
<evidence type="ECO:0000256" key="1">
    <source>
        <dbReference type="SAM" id="Phobius"/>
    </source>
</evidence>
<dbReference type="InterPro" id="IPR021280">
    <property type="entry name" value="TMEM260-like"/>
</dbReference>
<organism evidence="2 3">
    <name type="scientific">Candidatus Gottesmanbacteria bacterium GW2011_GWC2_39_8</name>
    <dbReference type="NCBI Taxonomy" id="1618450"/>
    <lineage>
        <taxon>Bacteria</taxon>
        <taxon>Candidatus Gottesmaniibacteriota</taxon>
    </lineage>
</organism>
<feature type="transmembrane region" description="Helical" evidence="1">
    <location>
        <begin position="415"/>
        <end position="438"/>
    </location>
</feature>
<feature type="transmembrane region" description="Helical" evidence="1">
    <location>
        <begin position="384"/>
        <end position="403"/>
    </location>
</feature>
<feature type="transmembrane region" description="Helical" evidence="1">
    <location>
        <begin position="269"/>
        <end position="289"/>
    </location>
</feature>
<comment type="caution">
    <text evidence="2">The sequence shown here is derived from an EMBL/GenBank/DDBJ whole genome shotgun (WGS) entry which is preliminary data.</text>
</comment>
<keyword evidence="1" id="KW-0472">Membrane</keyword>
<evidence type="ECO:0000313" key="2">
    <source>
        <dbReference type="EMBL" id="KKR30011.1"/>
    </source>
</evidence>
<name>A0A0G0PY19_9BACT</name>
<feature type="transmembrane region" description="Helical" evidence="1">
    <location>
        <begin position="117"/>
        <end position="139"/>
    </location>
</feature>
<sequence>MFFTKKNFVLLIILFLAGLLRFYNLTWGFPFFFNPDERNMATAITELRLPGDLSQIPLCLIGQISPISSVGDGDCNLNPHFFAYGQFPLYLAFVSDQAFKLVLGSISSVLSTNFPSAIFWLRFWSAVFSILTVLMVYLITRKLFTNSNSHGFPRISSQISTDPRKSVPLSVFIPPLLAAFTPGLIQSAHFGTTESILTFLFLFTIFLSLKLFDPKKHSLIKFALLNSLVLGLAVGIKVSSIVFTAIPLFSALFYCFETLEQKPLYLKRIVIFLFFAILLLFLTGLFFAVSSPYNLIDWTSFKSAVFGYESDVARGTIDVFYTRQFINTTPIVFQLQKIFPYALGWPIFISGILGFIWINFQLILDKLQRHNPSISLRVKDNLSLWILDFGFIFYFLPNSFLFVKWTRFMTPVLPIFSIFSAFFLFQMYNFFINLSCLIQKSKIKNQNYNSNLKTNVRFKFLVVVLSFEFCVLSFIPGIAYLSIYSNPDTRIQASEWIYENIPTYDEILSETANVYDLPLPTTENLEPRTKNYNVIPFNFYDLDENPELFDQLINNLTKSDYILVPSRRIFANYLRLPEKYPLVNKYYNLLFSGKLGFEEVKKISSFSQFSIFNFPSKISDEILQGKQFSIPDESAEETWSVFDHPVVRIYKKSKSFTKYEYEFLFKQ</sequence>
<dbReference type="EMBL" id="LBXN01000109">
    <property type="protein sequence ID" value="KKR30011.1"/>
    <property type="molecule type" value="Genomic_DNA"/>
</dbReference>
<feature type="transmembrane region" description="Helical" evidence="1">
    <location>
        <begin position="241"/>
        <end position="257"/>
    </location>
</feature>
<protein>
    <submittedName>
        <fullName evidence="2">Glycosyl transferase family 39</fullName>
    </submittedName>
</protein>
<gene>
    <name evidence="2" type="ORF">UT63_C0109G0009</name>
</gene>
<dbReference type="GO" id="GO:0016740">
    <property type="term" value="F:transferase activity"/>
    <property type="evidence" value="ECO:0007669"/>
    <property type="project" value="UniProtKB-KW"/>
</dbReference>
<reference evidence="2 3" key="1">
    <citation type="journal article" date="2015" name="Nature">
        <title>rRNA introns, odd ribosomes, and small enigmatic genomes across a large radiation of phyla.</title>
        <authorList>
            <person name="Brown C.T."/>
            <person name="Hug L.A."/>
            <person name="Thomas B.C."/>
            <person name="Sharon I."/>
            <person name="Castelle C.J."/>
            <person name="Singh A."/>
            <person name="Wilkins M.J."/>
            <person name="Williams K.H."/>
            <person name="Banfield J.F."/>
        </authorList>
    </citation>
    <scope>NUCLEOTIDE SEQUENCE [LARGE SCALE GENOMIC DNA]</scope>
</reference>
<keyword evidence="1" id="KW-0812">Transmembrane</keyword>
<feature type="transmembrane region" description="Helical" evidence="1">
    <location>
        <begin position="195"/>
        <end position="212"/>
    </location>
</feature>
<dbReference type="Proteomes" id="UP000034539">
    <property type="component" value="Unassembled WGS sequence"/>
</dbReference>
<keyword evidence="2" id="KW-0808">Transferase</keyword>
<dbReference type="AlphaFoldDB" id="A0A0G0PY19"/>
<dbReference type="Pfam" id="PF11028">
    <property type="entry name" value="TMEM260-like"/>
    <property type="match status" value="1"/>
</dbReference>
<keyword evidence="1" id="KW-1133">Transmembrane helix</keyword>